<protein>
    <submittedName>
        <fullName evidence="1">YbhB/YbcL family Raf kinase inhibitor-like protein</fullName>
    </submittedName>
</protein>
<gene>
    <name evidence="1" type="ORF">EAH89_02350</name>
</gene>
<accession>A0A502GHQ0</accession>
<dbReference type="PANTHER" id="PTHR30289:SF1">
    <property type="entry name" value="PEBP (PHOSPHATIDYLETHANOLAMINE-BINDING PROTEIN) FAMILY PROTEIN"/>
    <property type="match status" value="1"/>
</dbReference>
<evidence type="ECO:0000313" key="2">
    <source>
        <dbReference type="Proteomes" id="UP000317078"/>
    </source>
</evidence>
<evidence type="ECO:0000313" key="1">
    <source>
        <dbReference type="EMBL" id="TPG60253.1"/>
    </source>
</evidence>
<proteinExistence type="predicted"/>
<organism evidence="1 2">
    <name type="scientific">Muricoccus nepalensis</name>
    <dbReference type="NCBI Taxonomy" id="1854500"/>
    <lineage>
        <taxon>Bacteria</taxon>
        <taxon>Pseudomonadati</taxon>
        <taxon>Pseudomonadota</taxon>
        <taxon>Alphaproteobacteria</taxon>
        <taxon>Acetobacterales</taxon>
        <taxon>Roseomonadaceae</taxon>
        <taxon>Muricoccus</taxon>
    </lineage>
</organism>
<dbReference type="Pfam" id="PF01161">
    <property type="entry name" value="PBP"/>
    <property type="match status" value="1"/>
</dbReference>
<comment type="caution">
    <text evidence="1">The sequence shown here is derived from an EMBL/GenBank/DDBJ whole genome shotgun (WGS) entry which is preliminary data.</text>
</comment>
<name>A0A502GHQ0_9PROT</name>
<dbReference type="EMBL" id="RCZP01000002">
    <property type="protein sequence ID" value="TPG60253.1"/>
    <property type="molecule type" value="Genomic_DNA"/>
</dbReference>
<dbReference type="OrthoDB" id="9797506at2"/>
<dbReference type="PANTHER" id="PTHR30289">
    <property type="entry name" value="UNCHARACTERIZED PROTEIN YBCL-RELATED"/>
    <property type="match status" value="1"/>
</dbReference>
<dbReference type="InterPro" id="IPR005247">
    <property type="entry name" value="YbhB_YbcL/LppC-like"/>
</dbReference>
<dbReference type="CDD" id="cd00865">
    <property type="entry name" value="PEBP_bact_arch"/>
    <property type="match status" value="1"/>
</dbReference>
<dbReference type="AlphaFoldDB" id="A0A502GHQ0"/>
<dbReference type="Gene3D" id="3.90.280.10">
    <property type="entry name" value="PEBP-like"/>
    <property type="match status" value="1"/>
</dbReference>
<dbReference type="Proteomes" id="UP000317078">
    <property type="component" value="Unassembled WGS sequence"/>
</dbReference>
<keyword evidence="2" id="KW-1185">Reference proteome</keyword>
<dbReference type="InterPro" id="IPR008914">
    <property type="entry name" value="PEBP"/>
</dbReference>
<reference evidence="1 2" key="1">
    <citation type="journal article" date="2019" name="Environ. Microbiol.">
        <title>Species interactions and distinct microbial communities in high Arctic permafrost affected cryosols are associated with the CH4 and CO2 gas fluxes.</title>
        <authorList>
            <person name="Altshuler I."/>
            <person name="Hamel J."/>
            <person name="Turney S."/>
            <person name="Magnuson E."/>
            <person name="Levesque R."/>
            <person name="Greer C."/>
            <person name="Whyte L.G."/>
        </authorList>
    </citation>
    <scope>NUCLEOTIDE SEQUENCE [LARGE SCALE GENOMIC DNA]</scope>
    <source>
        <strain evidence="1 2">S9.3B</strain>
    </source>
</reference>
<sequence length="206" mass="21287">MLHVLPAGFGRLLSRMRPGINALLFAGVNVPAVIEVSSPAFVQGGAIPALYTADGAGLSPPIAWRGLPVEAAALMLVVEDADSPTPRPLVHAIATRLPMAASGLAAGDLPGLPGLGMGRNSYLRADWLPPDPPPGHGPHRYAFQVFALRKRPEGLGERPGRGALRAALGQGVIAKGCLIGTYARPAARNGVRAGLRPGRSLSRGSR</sequence>
<dbReference type="SUPFAM" id="SSF49777">
    <property type="entry name" value="PEBP-like"/>
    <property type="match status" value="1"/>
</dbReference>
<dbReference type="InterPro" id="IPR036610">
    <property type="entry name" value="PEBP-like_sf"/>
</dbReference>
<dbReference type="RefSeq" id="WP_140881183.1">
    <property type="nucleotide sequence ID" value="NZ_RCZP01000002.1"/>
</dbReference>